<evidence type="ECO:0000313" key="2">
    <source>
        <dbReference type="EMBL" id="SNS00327.1"/>
    </source>
</evidence>
<accession>A0A239AXI4</accession>
<dbReference type="Pfam" id="PF06224">
    <property type="entry name" value="AlkZ-like"/>
    <property type="match status" value="1"/>
</dbReference>
<keyword evidence="1" id="KW-1133">Transmembrane helix</keyword>
<dbReference type="EMBL" id="FZOF01000002">
    <property type="protein sequence ID" value="SNS00327.1"/>
    <property type="molecule type" value="Genomic_DNA"/>
</dbReference>
<dbReference type="PANTHER" id="PTHR38479">
    <property type="entry name" value="LMO0824 PROTEIN"/>
    <property type="match status" value="1"/>
</dbReference>
<keyword evidence="1" id="KW-0472">Membrane</keyword>
<name>A0A239AXI4_9ACTN</name>
<sequence length="381" mass="41206">MAVRHRLTAQRRAAAPEEVAESLVALHGTDPATVYLSAAARMRAPGAAALDRALYEEGSLTRLLAMRRTMFVVATASAPVVLSAAARAIAAQERRKLLGHLADGGGWDERWLAELEESVLAALAGRGEATAAQLASDVPQLRERVTVARGKPYEATQAVSTRVLRVLAAEGRIVRRRPLGGWTSSQYRWAPGTVTQAPPASEARVELVRRWLAAYGPGTEADLKWWTGWTLTEVRKALAAIGTEQVLLDGETGHVLPDDGGPVPETPPWAALLPALDPTPMGWQRRDWYLPQDGRERAALFDRSGNIGPTVWWNGRVVGGWAQRADGEVVHRLFADPGREAVAAIGAEAARLRGWLDGVRVTPRFRTPLERELSASPAPPA</sequence>
<keyword evidence="1" id="KW-0812">Transmembrane</keyword>
<feature type="transmembrane region" description="Helical" evidence="1">
    <location>
        <begin position="70"/>
        <end position="90"/>
    </location>
</feature>
<evidence type="ECO:0000313" key="3">
    <source>
        <dbReference type="Proteomes" id="UP000198280"/>
    </source>
</evidence>
<dbReference type="PANTHER" id="PTHR38479:SF2">
    <property type="entry name" value="WINGED HELIX DNA-BINDING DOMAIN-CONTAINING PROTEIN"/>
    <property type="match status" value="1"/>
</dbReference>
<protein>
    <submittedName>
        <fullName evidence="2">Winged helix DNA-binding domain-containing protein</fullName>
    </submittedName>
</protein>
<dbReference type="AlphaFoldDB" id="A0A239AXI4"/>
<dbReference type="Proteomes" id="UP000198280">
    <property type="component" value="Unassembled WGS sequence"/>
</dbReference>
<keyword evidence="2" id="KW-0238">DNA-binding</keyword>
<evidence type="ECO:0000256" key="1">
    <source>
        <dbReference type="SAM" id="Phobius"/>
    </source>
</evidence>
<dbReference type="InterPro" id="IPR009351">
    <property type="entry name" value="AlkZ-like"/>
</dbReference>
<gene>
    <name evidence="2" type="ORF">SAMN05216252_102240</name>
</gene>
<dbReference type="GO" id="GO:0003677">
    <property type="term" value="F:DNA binding"/>
    <property type="evidence" value="ECO:0007669"/>
    <property type="project" value="UniProtKB-KW"/>
</dbReference>
<keyword evidence="3" id="KW-1185">Reference proteome</keyword>
<reference evidence="2 3" key="1">
    <citation type="submission" date="2017-06" db="EMBL/GenBank/DDBJ databases">
        <authorList>
            <person name="Kim H.J."/>
            <person name="Triplett B.A."/>
        </authorList>
    </citation>
    <scope>NUCLEOTIDE SEQUENCE [LARGE SCALE GENOMIC DNA]</scope>
    <source>
        <strain evidence="2 3">CGMCC 4.1858</strain>
    </source>
</reference>
<organism evidence="2 3">
    <name type="scientific">Actinacidiphila glaucinigra</name>
    <dbReference type="NCBI Taxonomy" id="235986"/>
    <lineage>
        <taxon>Bacteria</taxon>
        <taxon>Bacillati</taxon>
        <taxon>Actinomycetota</taxon>
        <taxon>Actinomycetes</taxon>
        <taxon>Kitasatosporales</taxon>
        <taxon>Streptomycetaceae</taxon>
        <taxon>Actinacidiphila</taxon>
    </lineage>
</organism>
<proteinExistence type="predicted"/>